<gene>
    <name evidence="3" type="ORF">RDB_LOCUS161612</name>
</gene>
<comment type="caution">
    <text evidence="3">The sequence shown here is derived from an EMBL/GenBank/DDBJ whole genome shotgun (WGS) entry which is preliminary data.</text>
</comment>
<proteinExistence type="predicted"/>
<dbReference type="Proteomes" id="UP000663853">
    <property type="component" value="Unassembled WGS sequence"/>
</dbReference>
<evidence type="ECO:0000256" key="1">
    <source>
        <dbReference type="SAM" id="MobiDB-lite"/>
    </source>
</evidence>
<sequence length="389" mass="43371">MYAFFRNVFAVLAIAILIFRTITALQKAQNEISTHITSAACDRRPVPDNHNVNLVLEHNPASYFGDDGPPNITVKISYRELSASKELEYPRTLDTFVCPNANQMSVSSDIFNPQVGVPFSRIYIEISRSNNTLDLRRDMPSVWLSNGLEQPANLSSPQAHPVRVYMPAWVLRPGFHIDTEAKLITKRLIKSSILKDVILNSKPAYTSISLYPIAESGLFRHSNVSIATAEIRVTFRPGFMYFGTRADLRSLDSPSAQLEACDYLDDYRSGTILDVIGSVGGLLTVLQGMHILLFGRPLLWGLAGTKLITPFGILGMCSSRRFKDRLKEQYHRRSTEENPDKIHIVSFLRDFVVDFGPADFNPACPPSRQPSLSSTSMVGKEGDVDSVQT</sequence>
<protein>
    <submittedName>
        <fullName evidence="3">Uncharacterized protein</fullName>
    </submittedName>
</protein>
<dbReference type="AlphaFoldDB" id="A0A8H3DIB2"/>
<feature type="region of interest" description="Disordered" evidence="1">
    <location>
        <begin position="364"/>
        <end position="389"/>
    </location>
</feature>
<reference evidence="3" key="1">
    <citation type="submission" date="2021-01" db="EMBL/GenBank/DDBJ databases">
        <authorList>
            <person name="Kaushik A."/>
        </authorList>
    </citation>
    <scope>NUCLEOTIDE SEQUENCE</scope>
    <source>
        <strain evidence="3">AG6-10EEA</strain>
    </source>
</reference>
<evidence type="ECO:0000256" key="2">
    <source>
        <dbReference type="SAM" id="SignalP"/>
    </source>
</evidence>
<evidence type="ECO:0000313" key="4">
    <source>
        <dbReference type="Proteomes" id="UP000663853"/>
    </source>
</evidence>
<accession>A0A8H3DIB2</accession>
<name>A0A8H3DIB2_9AGAM</name>
<evidence type="ECO:0000313" key="3">
    <source>
        <dbReference type="EMBL" id="CAE6527095.1"/>
    </source>
</evidence>
<keyword evidence="2" id="KW-0732">Signal</keyword>
<organism evidence="3 4">
    <name type="scientific">Rhizoctonia solani</name>
    <dbReference type="NCBI Taxonomy" id="456999"/>
    <lineage>
        <taxon>Eukaryota</taxon>
        <taxon>Fungi</taxon>
        <taxon>Dikarya</taxon>
        <taxon>Basidiomycota</taxon>
        <taxon>Agaricomycotina</taxon>
        <taxon>Agaricomycetes</taxon>
        <taxon>Cantharellales</taxon>
        <taxon>Ceratobasidiaceae</taxon>
        <taxon>Rhizoctonia</taxon>
    </lineage>
</organism>
<dbReference type="EMBL" id="CAJMXA010003929">
    <property type="protein sequence ID" value="CAE6527095.1"/>
    <property type="molecule type" value="Genomic_DNA"/>
</dbReference>
<feature type="chain" id="PRO_5034851751" evidence="2">
    <location>
        <begin position="25"/>
        <end position="389"/>
    </location>
</feature>
<feature type="signal peptide" evidence="2">
    <location>
        <begin position="1"/>
        <end position="24"/>
    </location>
</feature>